<evidence type="ECO:0000313" key="3">
    <source>
        <dbReference type="Proteomes" id="UP000265801"/>
    </source>
</evidence>
<organism evidence="2 3">
    <name type="scientific">Bacillus salacetis</name>
    <dbReference type="NCBI Taxonomy" id="2315464"/>
    <lineage>
        <taxon>Bacteria</taxon>
        <taxon>Bacillati</taxon>
        <taxon>Bacillota</taxon>
        <taxon>Bacilli</taxon>
        <taxon>Bacillales</taxon>
        <taxon>Bacillaceae</taxon>
        <taxon>Bacillus</taxon>
    </lineage>
</organism>
<sequence length="59" mass="6377">MKMVLLAILTGFIAGFIFALFKLPIPAPPAFAGVAGIIGIYLGFKAYAWVQPMIESMMK</sequence>
<dbReference type="OrthoDB" id="8778565at2"/>
<keyword evidence="1" id="KW-0472">Membrane</keyword>
<dbReference type="AlphaFoldDB" id="A0A3A1QMD1"/>
<keyword evidence="1" id="KW-0812">Transmembrane</keyword>
<name>A0A3A1QMD1_9BACI</name>
<accession>A0A3A1QMD1</accession>
<feature type="transmembrane region" description="Helical" evidence="1">
    <location>
        <begin position="29"/>
        <end position="50"/>
    </location>
</feature>
<evidence type="ECO:0000313" key="2">
    <source>
        <dbReference type="EMBL" id="RIW27850.1"/>
    </source>
</evidence>
<dbReference type="InterPro" id="IPR020017">
    <property type="entry name" value="XapX_domain"/>
</dbReference>
<keyword evidence="3" id="KW-1185">Reference proteome</keyword>
<keyword evidence="1" id="KW-1133">Transmembrane helix</keyword>
<comment type="caution">
    <text evidence="2">The sequence shown here is derived from an EMBL/GenBank/DDBJ whole genome shotgun (WGS) entry which is preliminary data.</text>
</comment>
<proteinExistence type="predicted"/>
<gene>
    <name evidence="2" type="ORF">D3H55_22535</name>
</gene>
<reference evidence="2 3" key="1">
    <citation type="submission" date="2018-09" db="EMBL/GenBank/DDBJ databases">
        <title>Bacillus saliacetes sp. nov., isolated from Thai shrimp paste (Ka-pi).</title>
        <authorList>
            <person name="Daroonpunt R."/>
            <person name="Tanasupawat S."/>
            <person name="Yiamsombut S."/>
        </authorList>
    </citation>
    <scope>NUCLEOTIDE SEQUENCE [LARGE SCALE GENOMIC DNA]</scope>
    <source>
        <strain evidence="2 3">SKP7-4</strain>
    </source>
</reference>
<dbReference type="RefSeq" id="WP_119549569.1">
    <property type="nucleotide sequence ID" value="NZ_QXIR01000050.1"/>
</dbReference>
<evidence type="ECO:0000256" key="1">
    <source>
        <dbReference type="SAM" id="Phobius"/>
    </source>
</evidence>
<protein>
    <submittedName>
        <fullName evidence="2">DUF1427 family protein</fullName>
    </submittedName>
</protein>
<dbReference type="Proteomes" id="UP000265801">
    <property type="component" value="Unassembled WGS sequence"/>
</dbReference>
<dbReference type="EMBL" id="QXIR01000050">
    <property type="protein sequence ID" value="RIW27850.1"/>
    <property type="molecule type" value="Genomic_DNA"/>
</dbReference>
<dbReference type="NCBIfam" id="TIGR03510">
    <property type="entry name" value="XapX"/>
    <property type="match status" value="1"/>
</dbReference>